<reference evidence="4" key="1">
    <citation type="submission" date="2025-08" db="UniProtKB">
        <authorList>
            <consortium name="RefSeq"/>
        </authorList>
    </citation>
    <scope>IDENTIFICATION</scope>
</reference>
<dbReference type="Proteomes" id="UP000504602">
    <property type="component" value="Unplaced"/>
</dbReference>
<feature type="non-terminal residue" evidence="4">
    <location>
        <position position="1"/>
    </location>
</feature>
<dbReference type="GeneID" id="115949304"/>
<evidence type="ECO:0000259" key="2">
    <source>
        <dbReference type="Pfam" id="PF00005"/>
    </source>
</evidence>
<dbReference type="GO" id="GO:0016887">
    <property type="term" value="F:ATP hydrolysis activity"/>
    <property type="evidence" value="ECO:0007669"/>
    <property type="project" value="InterPro"/>
</dbReference>
<dbReference type="PANTHER" id="PTHR43394">
    <property type="entry name" value="ATP-DEPENDENT PERMEASE MDL1, MITOCHONDRIAL"/>
    <property type="match status" value="1"/>
</dbReference>
<keyword evidence="3" id="KW-1185">Reference proteome</keyword>
<name>A0A8N5I5G2_GEOFO</name>
<dbReference type="SUPFAM" id="SSF52540">
    <property type="entry name" value="P-loop containing nucleoside triphosphate hydrolases"/>
    <property type="match status" value="1"/>
</dbReference>
<evidence type="ECO:0000313" key="4">
    <source>
        <dbReference type="RefSeq" id="XP_030921696.1"/>
    </source>
</evidence>
<dbReference type="GO" id="GO:0005524">
    <property type="term" value="F:ATP binding"/>
    <property type="evidence" value="ECO:0007669"/>
    <property type="project" value="InterPro"/>
</dbReference>
<dbReference type="AlphaFoldDB" id="A0A8N5I5G2"/>
<dbReference type="PANTHER" id="PTHR43394:SF14">
    <property type="entry name" value="TRANSPORTER 2, ATP BINDING CASSETTE SUBFAMILY B"/>
    <property type="match status" value="1"/>
</dbReference>
<protein>
    <submittedName>
        <fullName evidence="4">Uncharacterized protein LOC115949304</fullName>
    </submittedName>
</protein>
<dbReference type="OrthoDB" id="6500128at2759"/>
<dbReference type="RefSeq" id="XP_030921696.1">
    <property type="nucleotide sequence ID" value="XM_031065836.1"/>
</dbReference>
<dbReference type="InterPro" id="IPR003439">
    <property type="entry name" value="ABC_transporter-like_ATP-bd"/>
</dbReference>
<evidence type="ECO:0000313" key="3">
    <source>
        <dbReference type="Proteomes" id="UP000504602"/>
    </source>
</evidence>
<dbReference type="InterPro" id="IPR027417">
    <property type="entry name" value="P-loop_NTPase"/>
</dbReference>
<dbReference type="Gene3D" id="3.40.50.300">
    <property type="entry name" value="P-loop containing nucleotide triphosphate hydrolases"/>
    <property type="match status" value="1"/>
</dbReference>
<accession>A0A8N5I5G2</accession>
<evidence type="ECO:0000256" key="1">
    <source>
        <dbReference type="SAM" id="MobiDB-lite"/>
    </source>
</evidence>
<feature type="domain" description="ABC transporter" evidence="2">
    <location>
        <begin position="3"/>
        <end position="29"/>
    </location>
</feature>
<proteinExistence type="predicted"/>
<dbReference type="GO" id="GO:0015421">
    <property type="term" value="F:ABC-type oligopeptide transporter activity"/>
    <property type="evidence" value="ECO:0007669"/>
    <property type="project" value="TreeGrafter"/>
</dbReference>
<dbReference type="Pfam" id="PF00005">
    <property type="entry name" value="ABC_tran"/>
    <property type="match status" value="1"/>
</dbReference>
<sequence>VVAAGERRRVALARALLRRPAVLILDEALDDGDAGAAQRWVRTGLAQTVLVVSHRPRVLDGADRLVVLERGAVMETGTPAELRERRGAYSRLLLGGGSTGQPEAPGMGSEQGAASVRE</sequence>
<feature type="region of interest" description="Disordered" evidence="1">
    <location>
        <begin position="93"/>
        <end position="118"/>
    </location>
</feature>
<organism evidence="3 4">
    <name type="scientific">Geospiza fortis</name>
    <name type="common">Medium ground-finch</name>
    <dbReference type="NCBI Taxonomy" id="48883"/>
    <lineage>
        <taxon>Eukaryota</taxon>
        <taxon>Metazoa</taxon>
        <taxon>Chordata</taxon>
        <taxon>Craniata</taxon>
        <taxon>Vertebrata</taxon>
        <taxon>Euteleostomi</taxon>
        <taxon>Archelosauria</taxon>
        <taxon>Archosauria</taxon>
        <taxon>Dinosauria</taxon>
        <taxon>Saurischia</taxon>
        <taxon>Theropoda</taxon>
        <taxon>Coelurosauria</taxon>
        <taxon>Aves</taxon>
        <taxon>Neognathae</taxon>
        <taxon>Neoaves</taxon>
        <taxon>Telluraves</taxon>
        <taxon>Australaves</taxon>
        <taxon>Passeriformes</taxon>
        <taxon>Thraupidae</taxon>
        <taxon>Geospiza</taxon>
    </lineage>
</organism>
<dbReference type="InterPro" id="IPR039421">
    <property type="entry name" value="Type_1_exporter"/>
</dbReference>
<gene>
    <name evidence="4" type="primary">LOC115949304</name>
</gene>